<dbReference type="InterPro" id="IPR050368">
    <property type="entry name" value="ClC-type_chloride_channel"/>
</dbReference>
<feature type="transmembrane region" description="Helical" evidence="5">
    <location>
        <begin position="354"/>
        <end position="378"/>
    </location>
</feature>
<gene>
    <name evidence="6" type="ORF">KOF26_02650</name>
</gene>
<feature type="transmembrane region" description="Helical" evidence="5">
    <location>
        <begin position="240"/>
        <end position="266"/>
    </location>
</feature>
<evidence type="ECO:0000256" key="3">
    <source>
        <dbReference type="ARBA" id="ARBA00023214"/>
    </source>
</evidence>
<keyword evidence="4" id="KW-0407">Ion channel</keyword>
<evidence type="ECO:0000256" key="2">
    <source>
        <dbReference type="ARBA" id="ARBA00023065"/>
    </source>
</evidence>
<organism evidence="6 7">
    <name type="scientific">Sphingomonas quercus</name>
    <dbReference type="NCBI Taxonomy" id="2842451"/>
    <lineage>
        <taxon>Bacteria</taxon>
        <taxon>Pseudomonadati</taxon>
        <taxon>Pseudomonadota</taxon>
        <taxon>Alphaproteobacteria</taxon>
        <taxon>Sphingomonadales</taxon>
        <taxon>Sphingomonadaceae</taxon>
        <taxon>Sphingomonas</taxon>
    </lineage>
</organism>
<feature type="transmembrane region" description="Helical" evidence="5">
    <location>
        <begin position="35"/>
        <end position="56"/>
    </location>
</feature>
<dbReference type="InterPro" id="IPR001807">
    <property type="entry name" value="ClC"/>
</dbReference>
<accession>A0ABS6BFZ0</accession>
<dbReference type="Pfam" id="PF00654">
    <property type="entry name" value="Voltage_CLC"/>
    <property type="match status" value="1"/>
</dbReference>
<feature type="transmembrane region" description="Helical" evidence="5">
    <location>
        <begin position="168"/>
        <end position="192"/>
    </location>
</feature>
<dbReference type="Proteomes" id="UP000776276">
    <property type="component" value="Unassembled WGS sequence"/>
</dbReference>
<evidence type="ECO:0000256" key="4">
    <source>
        <dbReference type="ARBA" id="ARBA00023303"/>
    </source>
</evidence>
<comment type="caution">
    <text evidence="6">The sequence shown here is derived from an EMBL/GenBank/DDBJ whole genome shotgun (WGS) entry which is preliminary data.</text>
</comment>
<name>A0ABS6BFZ0_9SPHN</name>
<protein>
    <submittedName>
        <fullName evidence="6">Chloride channel protein</fullName>
    </submittedName>
</protein>
<dbReference type="PANTHER" id="PTHR43427:SF6">
    <property type="entry name" value="CHLORIDE CHANNEL PROTEIN CLC-E"/>
    <property type="match status" value="1"/>
</dbReference>
<reference evidence="6 7" key="1">
    <citation type="submission" date="2021-06" db="EMBL/GenBank/DDBJ databases">
        <title>Sphingomonas sp. XMGL2, whole genome shotgun sequencing project.</title>
        <authorList>
            <person name="Zhao G."/>
            <person name="Shen L."/>
        </authorList>
    </citation>
    <scope>NUCLEOTIDE SEQUENCE [LARGE SCALE GENOMIC DNA]</scope>
    <source>
        <strain evidence="6 7">XMGL2</strain>
    </source>
</reference>
<keyword evidence="7" id="KW-1185">Reference proteome</keyword>
<sequence>MSESASSDQRRVVRAAGIVLRRHGPTAPVWRRRSAIIGGAILTGLAAIAFAKLADLASVRFLALSTRFWWLPLLLTPAAYALILWLTNRLAPAARGSGIPQIIAAKRDPERALADLAAPRTAALKAVLTIGALGVGGSVGREGPTVQLGATIMAYSHRLLRVPVNASVLIAGAAAGVAAAFNTPLAGVAFAIEELAAAYEQRMTLLVMAAVLVAGMTAQGIAGDYVYFGIVGQTLPLLGVLIVAPVAGVVGGLAGALFSHLMLWFARGGARRVSGGHPLLFAAACGLLVAGLGVATGMTWGTGYEAARAIIEGGHAPLWFGAAKFVSTLATAAAGLPGGIFSPSLATGAGVGNLLHALFPAEPLGAVVLLGTVAYFTGVVRAPLTAVIIMSETTGSRGLMLPLLASALIAEGAAALVCRERLYHGLAAGFAQREREAA</sequence>
<feature type="transmembrane region" description="Helical" evidence="5">
    <location>
        <begin position="318"/>
        <end position="342"/>
    </location>
</feature>
<keyword evidence="1" id="KW-0813">Transport</keyword>
<keyword evidence="5" id="KW-0472">Membrane</keyword>
<keyword evidence="3" id="KW-0868">Chloride</keyword>
<dbReference type="EMBL" id="JAHKRT010000001">
    <property type="protein sequence ID" value="MBU3076752.1"/>
    <property type="molecule type" value="Genomic_DNA"/>
</dbReference>
<proteinExistence type="predicted"/>
<dbReference type="CDD" id="cd01034">
    <property type="entry name" value="EriC_like"/>
    <property type="match status" value="1"/>
</dbReference>
<evidence type="ECO:0000313" key="6">
    <source>
        <dbReference type="EMBL" id="MBU3076752.1"/>
    </source>
</evidence>
<feature type="transmembrane region" description="Helical" evidence="5">
    <location>
        <begin position="278"/>
        <end position="298"/>
    </location>
</feature>
<dbReference type="RefSeq" id="WP_216319484.1">
    <property type="nucleotide sequence ID" value="NZ_JAHKRT010000001.1"/>
</dbReference>
<evidence type="ECO:0000256" key="1">
    <source>
        <dbReference type="ARBA" id="ARBA00022448"/>
    </source>
</evidence>
<keyword evidence="2" id="KW-0406">Ion transport</keyword>
<keyword evidence="5" id="KW-0812">Transmembrane</keyword>
<feature type="transmembrane region" description="Helical" evidence="5">
    <location>
        <begin position="68"/>
        <end position="87"/>
    </location>
</feature>
<feature type="transmembrane region" description="Helical" evidence="5">
    <location>
        <begin position="204"/>
        <end position="228"/>
    </location>
</feature>
<dbReference type="PANTHER" id="PTHR43427">
    <property type="entry name" value="CHLORIDE CHANNEL PROTEIN CLC-E"/>
    <property type="match status" value="1"/>
</dbReference>
<evidence type="ECO:0000256" key="5">
    <source>
        <dbReference type="SAM" id="Phobius"/>
    </source>
</evidence>
<keyword evidence="5" id="KW-1133">Transmembrane helix</keyword>
<evidence type="ECO:0000313" key="7">
    <source>
        <dbReference type="Proteomes" id="UP000776276"/>
    </source>
</evidence>